<protein>
    <recommendedName>
        <fullName evidence="3">Tc1-like transposase DDE domain-containing protein</fullName>
    </recommendedName>
</protein>
<evidence type="ECO:0008006" key="3">
    <source>
        <dbReference type="Google" id="ProtNLM"/>
    </source>
</evidence>
<dbReference type="AlphaFoldDB" id="A0A371CN63"/>
<dbReference type="OrthoDB" id="2266637at2759"/>
<reference evidence="1 2" key="1">
    <citation type="journal article" date="2018" name="Biotechnol. Biofuels">
        <title>Integrative visual omics of the white-rot fungus Polyporus brumalis exposes the biotechnological potential of its oxidative enzymes for delignifying raw plant biomass.</title>
        <authorList>
            <person name="Miyauchi S."/>
            <person name="Rancon A."/>
            <person name="Drula E."/>
            <person name="Hage H."/>
            <person name="Chaduli D."/>
            <person name="Favel A."/>
            <person name="Grisel S."/>
            <person name="Henrissat B."/>
            <person name="Herpoel-Gimbert I."/>
            <person name="Ruiz-Duenas F.J."/>
            <person name="Chevret D."/>
            <person name="Hainaut M."/>
            <person name="Lin J."/>
            <person name="Wang M."/>
            <person name="Pangilinan J."/>
            <person name="Lipzen A."/>
            <person name="Lesage-Meessen L."/>
            <person name="Navarro D."/>
            <person name="Riley R."/>
            <person name="Grigoriev I.V."/>
            <person name="Zhou S."/>
            <person name="Raouche S."/>
            <person name="Rosso M.N."/>
        </authorList>
    </citation>
    <scope>NUCLEOTIDE SEQUENCE [LARGE SCALE GENOMIC DNA]</scope>
    <source>
        <strain evidence="1 2">BRFM 1820</strain>
    </source>
</reference>
<dbReference type="STRING" id="139420.A0A371CN63"/>
<dbReference type="EMBL" id="KZ857503">
    <property type="protein sequence ID" value="RDX41725.1"/>
    <property type="molecule type" value="Genomic_DNA"/>
</dbReference>
<dbReference type="GO" id="GO:0003676">
    <property type="term" value="F:nucleic acid binding"/>
    <property type="evidence" value="ECO:0007669"/>
    <property type="project" value="InterPro"/>
</dbReference>
<sequence length="65" mass="7298">ILPTLSLDGFLTIYVVRGSVDGEEFYDWVIKDLLPKMNPYPGPNSILIIDNCRMHKSSVVCDAVE</sequence>
<evidence type="ECO:0000313" key="1">
    <source>
        <dbReference type="EMBL" id="RDX41725.1"/>
    </source>
</evidence>
<name>A0A371CN63_9APHY</name>
<keyword evidence="2" id="KW-1185">Reference proteome</keyword>
<proteinExistence type="predicted"/>
<dbReference type="Proteomes" id="UP000256964">
    <property type="component" value="Unassembled WGS sequence"/>
</dbReference>
<dbReference type="InterPro" id="IPR036397">
    <property type="entry name" value="RNaseH_sf"/>
</dbReference>
<gene>
    <name evidence="1" type="ORF">OH76DRAFT_1328083</name>
</gene>
<dbReference type="Gene3D" id="3.30.420.10">
    <property type="entry name" value="Ribonuclease H-like superfamily/Ribonuclease H"/>
    <property type="match status" value="1"/>
</dbReference>
<organism evidence="1 2">
    <name type="scientific">Lentinus brumalis</name>
    <dbReference type="NCBI Taxonomy" id="2498619"/>
    <lineage>
        <taxon>Eukaryota</taxon>
        <taxon>Fungi</taxon>
        <taxon>Dikarya</taxon>
        <taxon>Basidiomycota</taxon>
        <taxon>Agaricomycotina</taxon>
        <taxon>Agaricomycetes</taxon>
        <taxon>Polyporales</taxon>
        <taxon>Polyporaceae</taxon>
        <taxon>Lentinus</taxon>
    </lineage>
</organism>
<evidence type="ECO:0000313" key="2">
    <source>
        <dbReference type="Proteomes" id="UP000256964"/>
    </source>
</evidence>
<feature type="non-terminal residue" evidence="1">
    <location>
        <position position="65"/>
    </location>
</feature>
<accession>A0A371CN63</accession>
<feature type="non-terminal residue" evidence="1">
    <location>
        <position position="1"/>
    </location>
</feature>